<evidence type="ECO:0000313" key="6">
    <source>
        <dbReference type="EMBL" id="NHN83274.1"/>
    </source>
</evidence>
<dbReference type="InterPro" id="IPR000683">
    <property type="entry name" value="Gfo/Idh/MocA-like_OxRdtase_N"/>
</dbReference>
<gene>
    <name evidence="6" type="ORF">GOB93_01280</name>
</gene>
<keyword evidence="7" id="KW-1185">Reference proteome</keyword>
<feature type="domain" description="Gfo/Idh/MocA-like oxidoreductase N-terminal" evidence="4">
    <location>
        <begin position="59"/>
        <end position="181"/>
    </location>
</feature>
<feature type="domain" description="GFO/IDH/MocA-like oxidoreductase" evidence="5">
    <location>
        <begin position="191"/>
        <end position="310"/>
    </location>
</feature>
<evidence type="ECO:0000259" key="5">
    <source>
        <dbReference type="Pfam" id="PF22725"/>
    </source>
</evidence>
<dbReference type="Gene3D" id="3.30.360.10">
    <property type="entry name" value="Dihydrodipicolinate Reductase, domain 2"/>
    <property type="match status" value="1"/>
</dbReference>
<dbReference type="Pfam" id="PF01408">
    <property type="entry name" value="GFO_IDH_MocA"/>
    <property type="match status" value="1"/>
</dbReference>
<feature type="region of interest" description="Disordered" evidence="3">
    <location>
        <begin position="1"/>
        <end position="21"/>
    </location>
</feature>
<sequence>MPRTRSHTLPAPVRSSPPTALDIGKVENDHVVFENWRGAADLPQQDPPAFTPPDQRTGFAIMGLGRLALGEILPAFAETLHSKPTALISGHPDKARAVAKQYGIPDHAIYDYSSIRRIADNPEIDAVYIVTPNGLHPEHLAAVVATGKPVLCEKPMSNTLEDAILMDTLCREAGVKLMIAYRCQYEKYNRAVIDLTQGGQLGKPRLIEATNTQMQGPADQWRMKPGMAGGGSLPDIGLYCLNGARNVIGEDPEEVFAWTFSPTGDSRYTDIDETTAFMLRFPSGAIANCATSYGAHESKDMRVRLENGWISLENAFAYQGQRLFVARRDGDHESVSEWRIDAGNQFALEIDHFADCIRNNREPRTPGSEGIRDQILMTALYESARTGRPVRTDTALRARGLTPKTVS</sequence>
<accession>A0ABX0JNR1</accession>
<dbReference type="SUPFAM" id="SSF51735">
    <property type="entry name" value="NAD(P)-binding Rossmann-fold domains"/>
    <property type="match status" value="1"/>
</dbReference>
<dbReference type="InterPro" id="IPR050984">
    <property type="entry name" value="Gfo/Idh/MocA_domain"/>
</dbReference>
<dbReference type="SUPFAM" id="SSF55347">
    <property type="entry name" value="Glyceraldehyde-3-phosphate dehydrogenase-like, C-terminal domain"/>
    <property type="match status" value="1"/>
</dbReference>
<dbReference type="PANTHER" id="PTHR22604:SF105">
    <property type="entry name" value="TRANS-1,2-DIHYDROBENZENE-1,2-DIOL DEHYDROGENASE"/>
    <property type="match status" value="1"/>
</dbReference>
<dbReference type="RefSeq" id="WP_173581704.1">
    <property type="nucleotide sequence ID" value="NZ_WOTB01000001.1"/>
</dbReference>
<evidence type="ECO:0000256" key="2">
    <source>
        <dbReference type="ARBA" id="ARBA00023002"/>
    </source>
</evidence>
<dbReference type="Pfam" id="PF22725">
    <property type="entry name" value="GFO_IDH_MocA_C3"/>
    <property type="match status" value="1"/>
</dbReference>
<keyword evidence="2" id="KW-0560">Oxidoreductase</keyword>
<dbReference type="PANTHER" id="PTHR22604">
    <property type="entry name" value="OXIDOREDUCTASES"/>
    <property type="match status" value="1"/>
</dbReference>
<evidence type="ECO:0000256" key="3">
    <source>
        <dbReference type="SAM" id="MobiDB-lite"/>
    </source>
</evidence>
<dbReference type="InterPro" id="IPR055170">
    <property type="entry name" value="GFO_IDH_MocA-like_dom"/>
</dbReference>
<organism evidence="6 7">
    <name type="scientific">Acetobacter musti</name>
    <dbReference type="NCBI Taxonomy" id="864732"/>
    <lineage>
        <taxon>Bacteria</taxon>
        <taxon>Pseudomonadati</taxon>
        <taxon>Pseudomonadota</taxon>
        <taxon>Alphaproteobacteria</taxon>
        <taxon>Acetobacterales</taxon>
        <taxon>Acetobacteraceae</taxon>
        <taxon>Acetobacter</taxon>
    </lineage>
</organism>
<protein>
    <submittedName>
        <fullName evidence="6">Gfo/Idh/MocA family oxidoreductase</fullName>
    </submittedName>
</protein>
<evidence type="ECO:0000259" key="4">
    <source>
        <dbReference type="Pfam" id="PF01408"/>
    </source>
</evidence>
<dbReference type="EMBL" id="WOTB01000001">
    <property type="protein sequence ID" value="NHN83274.1"/>
    <property type="molecule type" value="Genomic_DNA"/>
</dbReference>
<evidence type="ECO:0000313" key="7">
    <source>
        <dbReference type="Proteomes" id="UP000635278"/>
    </source>
</evidence>
<dbReference type="PRINTS" id="PR01775">
    <property type="entry name" value="GLFROXRDTASE"/>
</dbReference>
<name>A0ABX0JNR1_9PROT</name>
<proteinExistence type="inferred from homology"/>
<dbReference type="InterPro" id="IPR008354">
    <property type="entry name" value="Glc-Fru_OxRdtase_bac"/>
</dbReference>
<evidence type="ECO:0000256" key="1">
    <source>
        <dbReference type="ARBA" id="ARBA00010928"/>
    </source>
</evidence>
<dbReference type="Gene3D" id="3.40.50.720">
    <property type="entry name" value="NAD(P)-binding Rossmann-like Domain"/>
    <property type="match status" value="1"/>
</dbReference>
<comment type="caution">
    <text evidence="6">The sequence shown here is derived from an EMBL/GenBank/DDBJ whole genome shotgun (WGS) entry which is preliminary data.</text>
</comment>
<dbReference type="InterPro" id="IPR036291">
    <property type="entry name" value="NAD(P)-bd_dom_sf"/>
</dbReference>
<reference evidence="6 7" key="1">
    <citation type="journal article" date="2020" name="Int. J. Syst. Evol. Microbiol.">
        <title>Novel acetic acid bacteria from cider fermentations: Acetobacter conturbans sp. nov. and Acetobacter fallax sp. nov.</title>
        <authorList>
            <person name="Sombolestani A.S."/>
            <person name="Cleenwerck I."/>
            <person name="Cnockaert M."/>
            <person name="Borremans W."/>
            <person name="Wieme A.D."/>
            <person name="De Vuyst L."/>
            <person name="Vandamme P."/>
        </authorList>
    </citation>
    <scope>NUCLEOTIDE SEQUENCE [LARGE SCALE GENOMIC DNA]</scope>
    <source>
        <strain evidence="6 7">LMG 30640</strain>
    </source>
</reference>
<comment type="similarity">
    <text evidence="1">Belongs to the Gfo/Idh/MocA family.</text>
</comment>
<dbReference type="Proteomes" id="UP000635278">
    <property type="component" value="Unassembled WGS sequence"/>
</dbReference>